<protein>
    <recommendedName>
        <fullName evidence="2">MINDY4 N-terminal dimerisation domain-containing protein</fullName>
    </recommendedName>
</protein>
<proteinExistence type="predicted"/>
<gene>
    <name evidence="3" type="ORF">ADEAN_000432300</name>
</gene>
<reference evidence="3 4" key="1">
    <citation type="submission" date="2020-08" db="EMBL/GenBank/DDBJ databases">
        <authorList>
            <person name="Newling K."/>
            <person name="Davey J."/>
            <person name="Forrester S."/>
        </authorList>
    </citation>
    <scope>NUCLEOTIDE SEQUENCE [LARGE SCALE GENOMIC DNA]</scope>
    <source>
        <strain evidence="4">Crithidia deanei Carvalho (ATCC PRA-265)</strain>
    </source>
</reference>
<feature type="compositionally biased region" description="Basic residues" evidence="1">
    <location>
        <begin position="145"/>
        <end position="158"/>
    </location>
</feature>
<name>A0A7G2CBL2_9TRYP</name>
<organism evidence="3 4">
    <name type="scientific">Angomonas deanei</name>
    <dbReference type="NCBI Taxonomy" id="59799"/>
    <lineage>
        <taxon>Eukaryota</taxon>
        <taxon>Discoba</taxon>
        <taxon>Euglenozoa</taxon>
        <taxon>Kinetoplastea</taxon>
        <taxon>Metakinetoplastina</taxon>
        <taxon>Trypanosomatida</taxon>
        <taxon>Trypanosomatidae</taxon>
        <taxon>Strigomonadinae</taxon>
        <taxon>Angomonas</taxon>
    </lineage>
</organism>
<feature type="domain" description="MINDY4 N-terminal dimerisation" evidence="2">
    <location>
        <begin position="23"/>
        <end position="93"/>
    </location>
</feature>
<dbReference type="Pfam" id="PF26038">
    <property type="entry name" value="Dimer_MINDY4_N"/>
    <property type="match status" value="1"/>
</dbReference>
<dbReference type="AlphaFoldDB" id="A0A7G2CBL2"/>
<dbReference type="Proteomes" id="UP000515908">
    <property type="component" value="Chromosome 07"/>
</dbReference>
<feature type="compositionally biased region" description="Polar residues" evidence="1">
    <location>
        <begin position="217"/>
        <end position="226"/>
    </location>
</feature>
<evidence type="ECO:0000256" key="1">
    <source>
        <dbReference type="SAM" id="MobiDB-lite"/>
    </source>
</evidence>
<feature type="region of interest" description="Disordered" evidence="1">
    <location>
        <begin position="125"/>
        <end position="249"/>
    </location>
</feature>
<dbReference type="EMBL" id="LR877151">
    <property type="protein sequence ID" value="CAD2216845.1"/>
    <property type="molecule type" value="Genomic_DNA"/>
</dbReference>
<keyword evidence="4" id="KW-1185">Reference proteome</keyword>
<dbReference type="VEuPathDB" id="TriTrypDB:ADEAN_000432300"/>
<evidence type="ECO:0000313" key="3">
    <source>
        <dbReference type="EMBL" id="CAD2216845.1"/>
    </source>
</evidence>
<sequence>MPPKKDISNAPVYRMNHEDQVRLLSEALLREYMHKLGFKETLKAFDEENPRGEETISSRALMSDLMALHPDTSATLKEKGLETIMEMLCGLRVERRMEVAALQEAVEEIVVPEVPEAYEALKEAHERRLQKKKDKQNSMDGDGTKKKKKDKKSKKSKSSSKPAPDVDEFGLPLDPTMTIDDLLGSSTEESEVARRSQEREEEDEEEESQLPDRKQSTQEYITSSNALGAAAEGEESFHGDVGDAIFPGAQPLAPEAATTAFRILCGKAAAPPDSFIPSRILI</sequence>
<evidence type="ECO:0000313" key="4">
    <source>
        <dbReference type="Proteomes" id="UP000515908"/>
    </source>
</evidence>
<accession>A0A7G2CBL2</accession>
<dbReference type="InterPro" id="IPR059022">
    <property type="entry name" value="MINDY4_N"/>
</dbReference>
<feature type="compositionally biased region" description="Acidic residues" evidence="1">
    <location>
        <begin position="199"/>
        <end position="209"/>
    </location>
</feature>
<evidence type="ECO:0000259" key="2">
    <source>
        <dbReference type="Pfam" id="PF26038"/>
    </source>
</evidence>